<dbReference type="Gene3D" id="3.15.10.20">
    <property type="entry name" value="Activator of Hsp90 ATPase Aha1, N-terminal domain"/>
    <property type="match status" value="1"/>
</dbReference>
<dbReference type="InterPro" id="IPR036338">
    <property type="entry name" value="Aha1"/>
</dbReference>
<dbReference type="WBParaSite" id="jg13511">
    <property type="protein sequence ID" value="jg13511"/>
    <property type="gene ID" value="jg13511"/>
</dbReference>
<comment type="similarity">
    <text evidence="1">Belongs to the AHA1 family.</text>
</comment>
<dbReference type="GO" id="GO:0001671">
    <property type="term" value="F:ATPase activator activity"/>
    <property type="evidence" value="ECO:0007669"/>
    <property type="project" value="InterPro"/>
</dbReference>
<dbReference type="AlphaFoldDB" id="A0A915CY24"/>
<dbReference type="PANTHER" id="PTHR13009">
    <property type="entry name" value="HEAT SHOCK PROTEIN 90 HSP90 CO-CHAPERONE AHA-1"/>
    <property type="match status" value="1"/>
</dbReference>
<evidence type="ECO:0000256" key="1">
    <source>
        <dbReference type="ARBA" id="ARBA00006817"/>
    </source>
</evidence>
<accession>A0A915CY24</accession>
<keyword evidence="2" id="KW-1185">Reference proteome</keyword>
<dbReference type="SUPFAM" id="SSF103111">
    <property type="entry name" value="Activator of Hsp90 ATPase, Aha1"/>
    <property type="match status" value="1"/>
</dbReference>
<dbReference type="GO" id="GO:0005829">
    <property type="term" value="C:cytosol"/>
    <property type="evidence" value="ECO:0007669"/>
    <property type="project" value="TreeGrafter"/>
</dbReference>
<dbReference type="PANTHER" id="PTHR13009:SF22">
    <property type="entry name" value="LD43819P"/>
    <property type="match status" value="1"/>
</dbReference>
<dbReference type="Proteomes" id="UP000887574">
    <property type="component" value="Unplaced"/>
</dbReference>
<dbReference type="GO" id="GO:0006457">
    <property type="term" value="P:protein folding"/>
    <property type="evidence" value="ECO:0007669"/>
    <property type="project" value="TreeGrafter"/>
</dbReference>
<dbReference type="GO" id="GO:0051087">
    <property type="term" value="F:protein-folding chaperone binding"/>
    <property type="evidence" value="ECO:0007669"/>
    <property type="project" value="InterPro"/>
</dbReference>
<reference evidence="3" key="1">
    <citation type="submission" date="2022-11" db="UniProtKB">
        <authorList>
            <consortium name="WormBaseParasite"/>
        </authorList>
    </citation>
    <scope>IDENTIFICATION</scope>
</reference>
<dbReference type="InterPro" id="IPR015310">
    <property type="entry name" value="AHSA1-like_N"/>
</dbReference>
<evidence type="ECO:0000313" key="3">
    <source>
        <dbReference type="WBParaSite" id="jg13511"/>
    </source>
</evidence>
<evidence type="ECO:0000313" key="2">
    <source>
        <dbReference type="Proteomes" id="UP000887574"/>
    </source>
</evidence>
<name>A0A915CY24_9BILA</name>
<organism evidence="2 3">
    <name type="scientific">Ditylenchus dipsaci</name>
    <dbReference type="NCBI Taxonomy" id="166011"/>
    <lineage>
        <taxon>Eukaryota</taxon>
        <taxon>Metazoa</taxon>
        <taxon>Ecdysozoa</taxon>
        <taxon>Nematoda</taxon>
        <taxon>Chromadorea</taxon>
        <taxon>Rhabditida</taxon>
        <taxon>Tylenchina</taxon>
        <taxon>Tylenchomorpha</taxon>
        <taxon>Sphaerularioidea</taxon>
        <taxon>Anguinidae</taxon>
        <taxon>Anguininae</taxon>
        <taxon>Ditylenchus</taxon>
    </lineage>
</organism>
<proteinExistence type="inferred from homology"/>
<protein>
    <submittedName>
        <fullName evidence="3">Uncharacterized protein</fullName>
    </submittedName>
</protein>
<sequence length="106" mass="12359">MRRQHPQSASANSIRKQNLYCEHPGVRMLFAGAKSALTIIFVKIYSHFKFPIFRIATIVAKWSEGDPRCLVEERTDGRNVNNWHWVEKNATPWSENCLKKLFIDRG</sequence>